<evidence type="ECO:0000256" key="4">
    <source>
        <dbReference type="SAM" id="MobiDB-lite"/>
    </source>
</evidence>
<reference evidence="7" key="1">
    <citation type="journal article" date="2019" name="Int. J. Syst. Evol. Microbiol.">
        <title>The Global Catalogue of Microorganisms (GCM) 10K type strain sequencing project: providing services to taxonomists for standard genome sequencing and annotation.</title>
        <authorList>
            <consortium name="The Broad Institute Genomics Platform"/>
            <consortium name="The Broad Institute Genome Sequencing Center for Infectious Disease"/>
            <person name="Wu L."/>
            <person name="Ma J."/>
        </authorList>
    </citation>
    <scope>NUCLEOTIDE SEQUENCE [LARGE SCALE GENOMIC DNA]</scope>
    <source>
        <strain evidence="7">JCM 17442</strain>
    </source>
</reference>
<accession>A0ABP8E276</accession>
<evidence type="ECO:0000256" key="2">
    <source>
        <dbReference type="ARBA" id="ARBA00023125"/>
    </source>
</evidence>
<dbReference type="InterPro" id="IPR036388">
    <property type="entry name" value="WH-like_DNA-bd_sf"/>
</dbReference>
<dbReference type="Gene3D" id="1.10.10.10">
    <property type="entry name" value="Winged helix-like DNA-binding domain superfamily/Winged helix DNA-binding domain"/>
    <property type="match status" value="1"/>
</dbReference>
<feature type="domain" description="HTH gntR-type" evidence="5">
    <location>
        <begin position="28"/>
        <end position="98"/>
    </location>
</feature>
<gene>
    <name evidence="6" type="ORF">GCM10022256_19150</name>
</gene>
<dbReference type="InterPro" id="IPR036390">
    <property type="entry name" value="WH_DNA-bd_sf"/>
</dbReference>
<keyword evidence="7" id="KW-1185">Reference proteome</keyword>
<keyword evidence="3" id="KW-0804">Transcription</keyword>
<sequence length="260" mass="27746">MSTETHGTAETTSSRPVSGALGRPVATSSRVDDLTDRLVTAIAIGEYLPGSRLPAERDLAASLGAGRMTVRAALARLVERGLLETQRGRGGGSFVTAQWPVSSADAVQRTLTARWEALQETCDAISRLHGTLARAAAENRTADDIDALGDRLAAFRDAESGLAKQEADSLLHVSIIQAARNTILRDVLFELESRISMTAPAHLWGEPTGMAAMERRALGEHEALVDAITRGSADEAAGIAREHVKIDFELLEAALTRSRD</sequence>
<dbReference type="SUPFAM" id="SSF48008">
    <property type="entry name" value="GntR ligand-binding domain-like"/>
    <property type="match status" value="1"/>
</dbReference>
<evidence type="ECO:0000256" key="3">
    <source>
        <dbReference type="ARBA" id="ARBA00023163"/>
    </source>
</evidence>
<dbReference type="Pfam" id="PF07729">
    <property type="entry name" value="FCD"/>
    <property type="match status" value="1"/>
</dbReference>
<dbReference type="SMART" id="SM00345">
    <property type="entry name" value="HTH_GNTR"/>
    <property type="match status" value="1"/>
</dbReference>
<evidence type="ECO:0000256" key="1">
    <source>
        <dbReference type="ARBA" id="ARBA00023015"/>
    </source>
</evidence>
<dbReference type="PANTHER" id="PTHR43537:SF5">
    <property type="entry name" value="UXU OPERON TRANSCRIPTIONAL REGULATOR"/>
    <property type="match status" value="1"/>
</dbReference>
<dbReference type="PRINTS" id="PR00035">
    <property type="entry name" value="HTHGNTR"/>
</dbReference>
<dbReference type="SUPFAM" id="SSF46785">
    <property type="entry name" value="Winged helix' DNA-binding domain"/>
    <property type="match status" value="1"/>
</dbReference>
<dbReference type="PANTHER" id="PTHR43537">
    <property type="entry name" value="TRANSCRIPTIONAL REGULATOR, GNTR FAMILY"/>
    <property type="match status" value="1"/>
</dbReference>
<dbReference type="CDD" id="cd07377">
    <property type="entry name" value="WHTH_GntR"/>
    <property type="match status" value="1"/>
</dbReference>
<protein>
    <submittedName>
        <fullName evidence="6">GntR family transcriptional regulator</fullName>
    </submittedName>
</protein>
<dbReference type="RefSeq" id="WP_344795403.1">
    <property type="nucleotide sequence ID" value="NZ_BAABAU010000001.1"/>
</dbReference>
<evidence type="ECO:0000313" key="7">
    <source>
        <dbReference type="Proteomes" id="UP001501594"/>
    </source>
</evidence>
<feature type="region of interest" description="Disordered" evidence="4">
    <location>
        <begin position="1"/>
        <end position="28"/>
    </location>
</feature>
<keyword evidence="1" id="KW-0805">Transcription regulation</keyword>
<organism evidence="6 7">
    <name type="scientific">Frondihabitans peucedani</name>
    <dbReference type="NCBI Taxonomy" id="598626"/>
    <lineage>
        <taxon>Bacteria</taxon>
        <taxon>Bacillati</taxon>
        <taxon>Actinomycetota</taxon>
        <taxon>Actinomycetes</taxon>
        <taxon>Micrococcales</taxon>
        <taxon>Microbacteriaceae</taxon>
        <taxon>Frondihabitans</taxon>
    </lineage>
</organism>
<dbReference type="InterPro" id="IPR011711">
    <property type="entry name" value="GntR_C"/>
</dbReference>
<dbReference type="EMBL" id="BAABAU010000001">
    <property type="protein sequence ID" value="GAA4266303.1"/>
    <property type="molecule type" value="Genomic_DNA"/>
</dbReference>
<dbReference type="InterPro" id="IPR000524">
    <property type="entry name" value="Tscrpt_reg_HTH_GntR"/>
</dbReference>
<evidence type="ECO:0000259" key="5">
    <source>
        <dbReference type="PROSITE" id="PS50949"/>
    </source>
</evidence>
<proteinExistence type="predicted"/>
<comment type="caution">
    <text evidence="6">The sequence shown here is derived from an EMBL/GenBank/DDBJ whole genome shotgun (WGS) entry which is preliminary data.</text>
</comment>
<dbReference type="Pfam" id="PF00392">
    <property type="entry name" value="GntR"/>
    <property type="match status" value="1"/>
</dbReference>
<dbReference type="Proteomes" id="UP001501594">
    <property type="component" value="Unassembled WGS sequence"/>
</dbReference>
<feature type="compositionally biased region" description="Polar residues" evidence="4">
    <location>
        <begin position="1"/>
        <end position="16"/>
    </location>
</feature>
<dbReference type="Gene3D" id="1.20.120.530">
    <property type="entry name" value="GntR ligand-binding domain-like"/>
    <property type="match status" value="1"/>
</dbReference>
<evidence type="ECO:0000313" key="6">
    <source>
        <dbReference type="EMBL" id="GAA4266303.1"/>
    </source>
</evidence>
<dbReference type="InterPro" id="IPR008920">
    <property type="entry name" value="TF_FadR/GntR_C"/>
</dbReference>
<name>A0ABP8E276_9MICO</name>
<keyword evidence="2" id="KW-0238">DNA-binding</keyword>
<dbReference type="PROSITE" id="PS50949">
    <property type="entry name" value="HTH_GNTR"/>
    <property type="match status" value="1"/>
</dbReference>
<dbReference type="SMART" id="SM00895">
    <property type="entry name" value="FCD"/>
    <property type="match status" value="1"/>
</dbReference>